<dbReference type="Proteomes" id="UP000522163">
    <property type="component" value="Unassembled WGS sequence"/>
</dbReference>
<protein>
    <recommendedName>
        <fullName evidence="3">DUF3791 domain-containing protein</fullName>
    </recommendedName>
</protein>
<proteinExistence type="predicted"/>
<evidence type="ECO:0000313" key="1">
    <source>
        <dbReference type="EMBL" id="MBB6041323.1"/>
    </source>
</evidence>
<sequence>MSKEGEFFIYLLERYADFKKQKASDILKLWDEADLTKLIYDLYEIYHVERLENAFEDIDILLKERSGLVEA</sequence>
<organism evidence="1 2">
    <name type="scientific">Oribacterium sinus</name>
    <dbReference type="NCBI Taxonomy" id="237576"/>
    <lineage>
        <taxon>Bacteria</taxon>
        <taxon>Bacillati</taxon>
        <taxon>Bacillota</taxon>
        <taxon>Clostridia</taxon>
        <taxon>Lachnospirales</taxon>
        <taxon>Lachnospiraceae</taxon>
        <taxon>Oribacterium</taxon>
    </lineage>
</organism>
<dbReference type="Pfam" id="PF12668">
    <property type="entry name" value="DUF3791"/>
    <property type="match status" value="1"/>
</dbReference>
<name>A0A7W9SFR0_9FIRM</name>
<dbReference type="EMBL" id="JACHHH010000005">
    <property type="protein sequence ID" value="MBB6041323.1"/>
    <property type="molecule type" value="Genomic_DNA"/>
</dbReference>
<dbReference type="InterPro" id="IPR024269">
    <property type="entry name" value="DUF3791"/>
</dbReference>
<dbReference type="RefSeq" id="WP_007157749.1">
    <property type="nucleotide sequence ID" value="NZ_CAUQUA010000001.1"/>
</dbReference>
<evidence type="ECO:0008006" key="3">
    <source>
        <dbReference type="Google" id="ProtNLM"/>
    </source>
</evidence>
<gene>
    <name evidence="1" type="ORF">HNQ46_001300</name>
</gene>
<dbReference type="GeneID" id="85014842"/>
<reference evidence="1 2" key="1">
    <citation type="submission" date="2020-08" db="EMBL/GenBank/DDBJ databases">
        <title>Genomic Encyclopedia of Type Strains, Phase IV (KMG-IV): sequencing the most valuable type-strain genomes for metagenomic binning, comparative biology and taxonomic classification.</title>
        <authorList>
            <person name="Goeker M."/>
        </authorList>
    </citation>
    <scope>NUCLEOTIDE SEQUENCE [LARGE SCALE GENOMIC DNA]</scope>
    <source>
        <strain evidence="1 2">DSM 17245</strain>
    </source>
</reference>
<comment type="caution">
    <text evidence="1">The sequence shown here is derived from an EMBL/GenBank/DDBJ whole genome shotgun (WGS) entry which is preliminary data.</text>
</comment>
<accession>A0A7W9SFR0</accession>
<dbReference type="AlphaFoldDB" id="A0A7W9SFR0"/>
<evidence type="ECO:0000313" key="2">
    <source>
        <dbReference type="Proteomes" id="UP000522163"/>
    </source>
</evidence>